<keyword evidence="2" id="KW-0696">RNA-directed RNA polymerase</keyword>
<evidence type="ECO:0000259" key="14">
    <source>
        <dbReference type="PROSITE" id="PS50526"/>
    </source>
</evidence>
<evidence type="ECO:0000256" key="13">
    <source>
        <dbReference type="ARBA" id="ARBA00031012"/>
    </source>
</evidence>
<keyword evidence="11" id="KW-0511">Multifunctional enzyme</keyword>
<organism evidence="15">
    <name type="scientific">Xerochrysum ophiovirus_brac</name>
    <dbReference type="NCBI Taxonomy" id="2983962"/>
    <lineage>
        <taxon>Viruses</taxon>
        <taxon>Riboviria</taxon>
        <taxon>Orthornavirae</taxon>
        <taxon>Negarnaviricota</taxon>
        <taxon>Haploviricotina</taxon>
        <taxon>Milneviricetes</taxon>
        <taxon>Naedrevirales</taxon>
        <taxon>Aspiviridae</taxon>
        <taxon>Ophiovirus</taxon>
    </lineage>
</organism>
<dbReference type="GO" id="GO:0005524">
    <property type="term" value="F:ATP binding"/>
    <property type="evidence" value="ECO:0007669"/>
    <property type="project" value="UniProtKB-KW"/>
</dbReference>
<protein>
    <recommendedName>
        <fullName evidence="1">RNA-directed RNA polymerase</fullName>
        <ecNumber evidence="1">2.7.7.48</ecNumber>
    </recommendedName>
    <alternativeName>
        <fullName evidence="13">Replicase</fullName>
    </alternativeName>
    <alternativeName>
        <fullName evidence="12">Transcriptase</fullName>
    </alternativeName>
</protein>
<name>A0A9N7ABF7_9VIRU</name>
<keyword evidence="4" id="KW-0808">Transferase</keyword>
<keyword evidence="10" id="KW-0506">mRNA capping</keyword>
<evidence type="ECO:0000313" key="15">
    <source>
        <dbReference type="EMBL" id="DBA06966.1"/>
    </source>
</evidence>
<accession>A0A9N7ABF7</accession>
<keyword evidence="7" id="KW-0547">Nucleotide-binding</keyword>
<evidence type="ECO:0000256" key="5">
    <source>
        <dbReference type="ARBA" id="ARBA00022691"/>
    </source>
</evidence>
<evidence type="ECO:0000256" key="4">
    <source>
        <dbReference type="ARBA" id="ARBA00022679"/>
    </source>
</evidence>
<dbReference type="GO" id="GO:0003968">
    <property type="term" value="F:RNA-directed RNA polymerase activity"/>
    <property type="evidence" value="ECO:0007669"/>
    <property type="project" value="UniProtKB-KW"/>
</dbReference>
<keyword evidence="6" id="KW-0548">Nucleotidyltransferase</keyword>
<dbReference type="GO" id="GO:0004482">
    <property type="term" value="F:mRNA 5'-cap (guanine-N7-)-methyltransferase activity"/>
    <property type="evidence" value="ECO:0007669"/>
    <property type="project" value="InterPro"/>
</dbReference>
<dbReference type="InterPro" id="IPR014023">
    <property type="entry name" value="Mononeg_RNA_pol_cat"/>
</dbReference>
<evidence type="ECO:0000256" key="10">
    <source>
        <dbReference type="ARBA" id="ARBA00023042"/>
    </source>
</evidence>
<keyword evidence="5" id="KW-0949">S-adenosyl-L-methionine</keyword>
<evidence type="ECO:0000256" key="1">
    <source>
        <dbReference type="ARBA" id="ARBA00012494"/>
    </source>
</evidence>
<proteinExistence type="predicted"/>
<evidence type="ECO:0000256" key="12">
    <source>
        <dbReference type="ARBA" id="ARBA00030436"/>
    </source>
</evidence>
<keyword evidence="8" id="KW-0067">ATP-binding</keyword>
<evidence type="ECO:0000256" key="2">
    <source>
        <dbReference type="ARBA" id="ARBA00022484"/>
    </source>
</evidence>
<evidence type="ECO:0000256" key="3">
    <source>
        <dbReference type="ARBA" id="ARBA00022664"/>
    </source>
</evidence>
<reference evidence="15" key="1">
    <citation type="journal article" date="2023" name="bioRxiv">
        <title>Expanding the repertoire of the plant infecting ophioviruses.</title>
        <authorList>
            <person name="Debat H."/>
            <person name="Garcia M.L."/>
            <person name="Bejerman N."/>
        </authorList>
    </citation>
    <scope>NUCLEOTIDE SEQUENCE</scope>
</reference>
<keyword evidence="9" id="KW-0693">Viral RNA replication</keyword>
<evidence type="ECO:0000256" key="8">
    <source>
        <dbReference type="ARBA" id="ARBA00022840"/>
    </source>
</evidence>
<dbReference type="EC" id="2.7.7.48" evidence="1"/>
<sequence>MSALFNLIHDSHIHTKNVLNKYGKFHHDLTSLRKQEAEMEPELEEVKIEMKFNHTVGFKWIERNIKTKPILLEKINSPFKSFSEENIEMFTSTHLYPEKWGLKMKEDLWLFRNCYLAEMKERHGELNCGSSQHMCIKLMNKLRSLSRPSLTSGKLLSFSADLYDHELNQLSKSLLNKKNFNMKTEFSEDVIKSAWLLDIIENMNRKIKINMSMKMQNQTRESELYFNEGKRVRVEVYSTGQSIIDLEIEGEGIVTTWYISSTFSAFSYGNGTINIGDGSMIRYVISMIDHEFTLNFIKEMAEPMEKQFIDYILSITQIVETRVRNGLAALYESTCLLMADTKGTAAALPILDNVLDSYELSPEYTERLIKMCDESDGMTCIKMSCIGKTTIYAEVSKDQGLTKYTQRTNRNHPVDSHQIEKLRRLFRMNVIRNYIKKYGRVPLLLNSNSFLDQELQIMAAGGNYNNLIVSEPVNYKDVRLGKMLEEGDEMNLESRIIDKACTKDEYDEKTNSIKELIYYIKNDFDGDFSDELKVNKEEYYSEKDRVVRVYDRKDKELKKMRKYFIVRLAEKEKELKPAARFFGIASFRLKLWISSMMERIKRAMKLLPGQMMTMSEDERRDIMYKMSTMISDDNCYSLFLDYSGHNTSQRPENTLFIIEEIANMYGYTEGMEEYENMISIVYLFSNIFVINDEPFTDLIYYSKGQKGAIEGWFGPLWGIQSQLMLEDMLSSLALSKYLATTYSDDSCAVFKMEKMTDNKLNEIIKHVQLSGLKMGLLVKLSQTQVTNSRCSMLKEHYFKDVIVDTTYKRMMGISPNLCAMWGDELELVKFIDSGYGSASARSDSVKIQTIIRNYRFLCTSKKELINLVEQVPYLNVDNRYRSLKSFSVTHQKELLKEKLETNEINDLVDKRDENIANFFVFNREIDEVKSIILSFMYLPYTMYGYAMTPIPDAHISGYSLSNVKRIIYVQSLLSYQGKTFIGELINFNTKVEHYVTNQYPLTGGRFDTGTVLADKVERILENHTVNKNLKKIFEMKKENNKIEFLNKLVFAFKDCFSARIAGKYYEESIFSYVETICSKVENSSTFMQLVSKEEMGKLWHKVWKKNRKIEMVRSGLHLVSYWSIVDERNNKEKTMNIKLEERIPVKLNFINIEEIPLLGALEHRVLSHNILPIFKGDTVLTSSGPKKHPPMKSHINLAKFDRDIGVQGLFQSRLIFSAYELTRYTKWIIMELERFSEVTNEEKEALVSVCDLTLSTFSTVKFKDMVDYVVCPRGGRYFHRASAGGFNPRTGDLSSNRISGQYDVSGITGLIFSTGGEDNNLNLQYLITIVKVCMGLLQPARRELRTLSIRSDILEEIKDVTFNIHGIRHLHIGMSKKAMTLIPFENVKRKAFIYKSYSNFIAKDECLAGKFISESAVIPDEIIKNESSFINLYNYMEDQLIISPETIPLPTLQKIIPNLSDFASKEYFFEEFYNHYKDLNIIGNETPLKAITRSLINHELFHREHDSKSWVKELALSGFSVSYRISLLKLFVISCGLIFKVEDVSEVENIIRVNRRLTKINSRNALNNIRKGEHHFWTKDKKICSLLINAMPVLSYSFDELESACDELCDSLHGMKFKQERITEYYKEQLSEEIMKDNNVEYGFIDFDSHIVQPKDLENTKAMKAAIKGYEMMAAMYCLPKHISSPTKSDIYPSARGLMSLLCNEKFVNLELGDKVIDLFGGRGDFHLAMIEKDINHHSVSRLDGYNTINRITGMEKKKASWNALDEFEYVKYLENDIFLLDISHLTGTKEKLISLIELVIKQDKKIIMRFNTTCEIFESQEFRNFLDNNAILNLRIPTLSSPGVIYLTIEPKKTLTGETLERSLKVKTFTDSVILERLTNNIKCMVGLKPFPREPENVLDHTMETVSDDFLCEMILDPDSDVNHVPLSFHSQFSTKEEVEKYSMVFLSGEFIENNSSLCKKVEFREARFISNDNCLFTETYNDLYSDDVFVRVNNKILSTPFVKAIKNFDNLTKSELEEIHLEIDTNGLNYAKAKLLWEIFTKIVKESDKKVSLNSLIDIINLTELRKEEIKAIDATHKIAKIACVSYKTGKTMENLILLTGMRRGSLNELMKNKGKTTRNKIMDYKLLINRIRLLKEKFNLLPRYRKNPTENEKWADMDDTPACDEPELSSTELMKIVESLENNKEFDDEGNEIPDFFSMLVSNVQKETEKMYTVSEEIIEPDTIPTFTDNTQEEIEANRNRSYEENLKLLEDEGCDYEDEFEW</sequence>
<evidence type="ECO:0000256" key="11">
    <source>
        <dbReference type="ARBA" id="ARBA00023268"/>
    </source>
</evidence>
<dbReference type="EMBL" id="BK062740">
    <property type="protein sequence ID" value="DBA06966.1"/>
    <property type="molecule type" value="Genomic_RNA"/>
</dbReference>
<evidence type="ECO:0000256" key="9">
    <source>
        <dbReference type="ARBA" id="ARBA00022953"/>
    </source>
</evidence>
<keyword evidence="3" id="KW-0507">mRNA processing</keyword>
<evidence type="ECO:0000256" key="7">
    <source>
        <dbReference type="ARBA" id="ARBA00022741"/>
    </source>
</evidence>
<feature type="domain" description="RdRp catalytic" evidence="14">
    <location>
        <begin position="634"/>
        <end position="800"/>
    </location>
</feature>
<dbReference type="PROSITE" id="PS50526">
    <property type="entry name" value="RDRP_SSRNA_NEG_NONSEG"/>
    <property type="match status" value="1"/>
</dbReference>
<evidence type="ECO:0000256" key="6">
    <source>
        <dbReference type="ARBA" id="ARBA00022695"/>
    </source>
</evidence>